<dbReference type="EMBL" id="CP159289">
    <property type="protein sequence ID" value="XCH27411.1"/>
    <property type="molecule type" value="Genomic_DNA"/>
</dbReference>
<dbReference type="RefSeq" id="WP_353722665.1">
    <property type="nucleotide sequence ID" value="NZ_CP159289.1"/>
</dbReference>
<dbReference type="PROSITE" id="PS51257">
    <property type="entry name" value="PROKAR_LIPOPROTEIN"/>
    <property type="match status" value="1"/>
</dbReference>
<gene>
    <name evidence="1" type="ORF">ABV298_13825</name>
</gene>
<name>A0AAU8FS47_9BACT</name>
<organism evidence="1">
    <name type="scientific">Dyadobacter sp. 676</name>
    <dbReference type="NCBI Taxonomy" id="3088362"/>
    <lineage>
        <taxon>Bacteria</taxon>
        <taxon>Pseudomonadati</taxon>
        <taxon>Bacteroidota</taxon>
        <taxon>Cytophagia</taxon>
        <taxon>Cytophagales</taxon>
        <taxon>Spirosomataceae</taxon>
        <taxon>Dyadobacter</taxon>
    </lineage>
</organism>
<sequence length="96" mass="10531">MARFALILNERIGTMKLSIKILLTALIGVVVGCSGAPDKIGNLDLKKWRGDRGGCNGVRKGLEGDFKSVEKELKGEIRRYDRRAAWAAGYSPARRA</sequence>
<accession>A0AAU8FS47</accession>
<evidence type="ECO:0000313" key="1">
    <source>
        <dbReference type="EMBL" id="XCH27411.1"/>
    </source>
</evidence>
<protein>
    <recommendedName>
        <fullName evidence="2">Lipoprotein</fullName>
    </recommendedName>
</protein>
<proteinExistence type="predicted"/>
<evidence type="ECO:0008006" key="2">
    <source>
        <dbReference type="Google" id="ProtNLM"/>
    </source>
</evidence>
<reference evidence="1" key="1">
    <citation type="submission" date="2024-06" db="EMBL/GenBank/DDBJ databases">
        <title>Sequencing and assembly of the genome of Dyadobacter sp. strain 676, a symbiont of Cyamopsis tetragonoloba.</title>
        <authorList>
            <person name="Guro P."/>
            <person name="Sazanova A."/>
            <person name="Kuznetsova I."/>
            <person name="Belimov A."/>
            <person name="Safronova V."/>
        </authorList>
    </citation>
    <scope>NUCLEOTIDE SEQUENCE</scope>
    <source>
        <strain evidence="1">676</strain>
    </source>
</reference>
<dbReference type="AlphaFoldDB" id="A0AAU8FS47"/>